<gene>
    <name evidence="2" type="ORF">MCMEM_1943</name>
</gene>
<dbReference type="GO" id="GO:0006302">
    <property type="term" value="P:double-strand break repair"/>
    <property type="evidence" value="ECO:0007669"/>
    <property type="project" value="InterPro"/>
</dbReference>
<dbReference type="GO" id="GO:0016887">
    <property type="term" value="F:ATP hydrolysis activity"/>
    <property type="evidence" value="ECO:0007669"/>
    <property type="project" value="InterPro"/>
</dbReference>
<dbReference type="GeneID" id="24894525"/>
<dbReference type="OrthoDB" id="25344at2157"/>
<dbReference type="PANTHER" id="PTHR32182:SF0">
    <property type="entry name" value="DNA REPLICATION AND REPAIR PROTEIN RECF"/>
    <property type="match status" value="1"/>
</dbReference>
<evidence type="ECO:0000256" key="1">
    <source>
        <dbReference type="SAM" id="Coils"/>
    </source>
</evidence>
<feature type="coiled-coil region" evidence="1">
    <location>
        <begin position="159"/>
        <end position="186"/>
    </location>
</feature>
<dbReference type="Proteomes" id="UP000033048">
    <property type="component" value="Chromosome"/>
</dbReference>
<dbReference type="AlphaFoldDB" id="A0A0E3SS78"/>
<accession>A0A0E3SS78</accession>
<name>A0A0E3SS78_METMT</name>
<protein>
    <submittedName>
        <fullName evidence="2">Recombination protein F</fullName>
    </submittedName>
</protein>
<dbReference type="Gene3D" id="3.40.50.300">
    <property type="entry name" value="P-loop containing nucleotide triphosphate hydrolases"/>
    <property type="match status" value="2"/>
</dbReference>
<proteinExistence type="predicted"/>
<dbReference type="EMBL" id="CP009518">
    <property type="protein sequence ID" value="AKB85996.1"/>
    <property type="molecule type" value="Genomic_DNA"/>
</dbReference>
<sequence length="794" mass="91643">MATKIKSININAFRGIPELDINPDGKNMLLYGENGMGKSSIIDAIEFFFTGEITPLEGVQGLSLQKHGPHLNFNPDDINIKMAFNPGNVVLNRTYSTAPNPTTSLNEYFEIAQKGTFILRRSQLLEFINSKPRERFKSIANIIGLQSLDEIELSMQRVRDELKGRRNSEEDNYRELLTQISNLTGKDIIDEGNVIQALNEKLVEEGQATINSFKDVTQHSENLMKNVKNKDIDKISIFAEIIEETKIPLTDDHFLEYIITFNDKIAFLLDKQIKEKLSIRSLLEIGRNTISNAQLDTCPLCEQPIDRELLLFEIDKRLETIENLSNVASEIRSRSSEIITELERLVSKLNIISRKIRLLPEMSNYYGELSKRIECINNLKNSIRLAAEFKNEIKIEQIIEQINTTNQFWMAIFEYSSKIFDSIELNSEEKKTLNSITLIGQVKLKNDDILRGKNQLKHYNDRYVIAEKLYSTFSETKKAKVQEIYDSIQKEINEFYSILHPNDFHTDITLQVVKRASTNLKMKPFNRDEQDPRALISEGHLDSLGICIFLAFVKKFNNNCSLLILDDVVTTIDSHHRKKICELLHNQFNDYQLIITTHDQIWYEQLRATQRAYGSAGSWKNITLDNWSLENGPIINQHKPKWEKIQEKLSNYDKEGAGSASRYYLEWILKEASNNTETNVKYKHSGLYTVGELFTPLKNRMNKLLLNGEFKDSYSKVILKLESTSFMGNLLSHDNPYAGNFSQSEVKDFCESVHLLHEIFQCPECGNFIKYYPDLKQLRCPNPKCETPFEEATK</sequence>
<dbReference type="SUPFAM" id="SSF52540">
    <property type="entry name" value="P-loop containing nucleoside triphosphate hydrolases"/>
    <property type="match status" value="1"/>
</dbReference>
<evidence type="ECO:0000313" key="3">
    <source>
        <dbReference type="Proteomes" id="UP000033048"/>
    </source>
</evidence>
<organism evidence="2 3">
    <name type="scientific">Methanococcoides methylutens MM1</name>
    <dbReference type="NCBI Taxonomy" id="1434104"/>
    <lineage>
        <taxon>Archaea</taxon>
        <taxon>Methanobacteriati</taxon>
        <taxon>Methanobacteriota</taxon>
        <taxon>Stenosarchaea group</taxon>
        <taxon>Methanomicrobia</taxon>
        <taxon>Methanosarcinales</taxon>
        <taxon>Methanosarcinaceae</taxon>
        <taxon>Methanococcoides</taxon>
    </lineage>
</organism>
<dbReference type="RefSeq" id="WP_048206022.1">
    <property type="nucleotide sequence ID" value="NZ_CP009518.1"/>
</dbReference>
<dbReference type="SUPFAM" id="SSF75712">
    <property type="entry name" value="Rad50 coiled-coil Zn hook"/>
    <property type="match status" value="1"/>
</dbReference>
<dbReference type="PANTHER" id="PTHR32182">
    <property type="entry name" value="DNA REPLICATION AND REPAIR PROTEIN RECF"/>
    <property type="match status" value="1"/>
</dbReference>
<evidence type="ECO:0000313" key="2">
    <source>
        <dbReference type="EMBL" id="AKB85996.1"/>
    </source>
</evidence>
<dbReference type="InterPro" id="IPR027417">
    <property type="entry name" value="P-loop_NTPase"/>
</dbReference>
<dbReference type="HOGENOM" id="CLU_353612_0_0_2"/>
<dbReference type="KEGG" id="mmet:MCMEM_1943"/>
<dbReference type="Pfam" id="PF13555">
    <property type="entry name" value="AAA_29"/>
    <property type="match status" value="1"/>
</dbReference>
<dbReference type="GO" id="GO:0000731">
    <property type="term" value="P:DNA synthesis involved in DNA repair"/>
    <property type="evidence" value="ECO:0007669"/>
    <property type="project" value="TreeGrafter"/>
</dbReference>
<keyword evidence="3" id="KW-1185">Reference proteome</keyword>
<reference evidence="2 3" key="1">
    <citation type="submission" date="2014-07" db="EMBL/GenBank/DDBJ databases">
        <title>Methanogenic archaea and the global carbon cycle.</title>
        <authorList>
            <person name="Henriksen J.R."/>
            <person name="Luke J."/>
            <person name="Reinhart S."/>
            <person name="Benedict M.N."/>
            <person name="Youngblut N.D."/>
            <person name="Metcalf M.E."/>
            <person name="Whitaker R.J."/>
            <person name="Metcalf W.W."/>
        </authorList>
    </citation>
    <scope>NUCLEOTIDE SEQUENCE [LARGE SCALE GENOMIC DNA]</scope>
    <source>
        <strain evidence="2 3">MM1</strain>
    </source>
</reference>
<keyword evidence="1" id="KW-0175">Coiled coil</keyword>